<dbReference type="RefSeq" id="WP_200659512.1">
    <property type="nucleotide sequence ID" value="NZ_CAJNBH010000014.1"/>
</dbReference>
<evidence type="ECO:0000313" key="2">
    <source>
        <dbReference type="Proteomes" id="UP000673821"/>
    </source>
</evidence>
<dbReference type="Proteomes" id="UP000673821">
    <property type="component" value="Unassembled WGS sequence"/>
</dbReference>
<proteinExistence type="predicted"/>
<keyword evidence="2" id="KW-1185">Reference proteome</keyword>
<evidence type="ECO:0008006" key="3">
    <source>
        <dbReference type="Google" id="ProtNLM"/>
    </source>
</evidence>
<reference evidence="1 2" key="1">
    <citation type="submission" date="2021-02" db="EMBL/GenBank/DDBJ databases">
        <authorList>
            <person name="Vanwijnsberghe S."/>
        </authorList>
    </citation>
    <scope>NUCLEOTIDE SEQUENCE [LARGE SCALE GENOMIC DNA]</scope>
    <source>
        <strain evidence="1 2">R-69776</strain>
    </source>
</reference>
<sequence length="499" mass="57314">MSQTGTYVGRHLPPLPHESPFSMVARTVWLNQMSGTKFQHLAGLSKSSYSKGILAQDNEMLERIFFHMGWSLEPTPTVADDWPRWSRPFFFSSRLRTCDECVSGMYHSTWHQFMGMAVCPLHGGPLRDACPTCHQPLGTYTLSTAAVCNFVCHHCRNSLSGKPLAVGDHIRFRENGRRLRTTFASSERALLRLHAGLDSLKFLGRRFPYESVNLWWPDGLMGWQIVADIQAAYQRNTPGKPALTWLVWPVQRGNRLQGREWYLIYSETVWRLKKWLMHRYPQCLHAGDRPELFDSRNVPRSDAWPPEVLAFMLMRYDAESAGTWGLSAAIDGIPDLFREASWFQPFDSQNLQAESVRAMVLGRFAAYYWWVKSGCPIADRVVKYGPTLACWHIKRVWEPSIGAIAFPPIENMPLERFDPSPLRLSDALELVRRDALWGRRMAQSYRLGNTSEVVFQPVEKMSFGRFCSSRFPSAWAMELIHRDLLVERRVAAEKRPGAN</sequence>
<dbReference type="EMBL" id="CAJNBH010000014">
    <property type="protein sequence ID" value="CAE6788935.1"/>
    <property type="molecule type" value="Genomic_DNA"/>
</dbReference>
<organism evidence="1 2">
    <name type="scientific">Paraburkholderia nemoris</name>
    <dbReference type="NCBI Taxonomy" id="2793076"/>
    <lineage>
        <taxon>Bacteria</taxon>
        <taxon>Pseudomonadati</taxon>
        <taxon>Pseudomonadota</taxon>
        <taxon>Betaproteobacteria</taxon>
        <taxon>Burkholderiales</taxon>
        <taxon>Burkholderiaceae</taxon>
        <taxon>Paraburkholderia</taxon>
    </lineage>
</organism>
<gene>
    <name evidence="1" type="ORF">R69776_04662</name>
</gene>
<accession>A0ABM8S4P3</accession>
<evidence type="ECO:0000313" key="1">
    <source>
        <dbReference type="EMBL" id="CAE6788935.1"/>
    </source>
</evidence>
<comment type="caution">
    <text evidence="1">The sequence shown here is derived from an EMBL/GenBank/DDBJ whole genome shotgun (WGS) entry which is preliminary data.</text>
</comment>
<name>A0ABM8S4P3_9BURK</name>
<protein>
    <recommendedName>
        <fullName evidence="3">TniQ protein</fullName>
    </recommendedName>
</protein>